<sequence>MEDQAGLELSPRKVEYLKYVYEKGRTVKTNELASHFSVDPSTVTKSILELAESGYLSHAPYRGVTLTDSGTMYAKFLVKRHRILSLILVRNGLSEDRACQEVNRFESFVSRNAVDTMCCAMGHPQFGVCGTITHDDGCLQVSMTHFKNQVESSGCGDL</sequence>
<evidence type="ECO:0000259" key="5">
    <source>
        <dbReference type="PROSITE" id="PS50944"/>
    </source>
</evidence>
<dbReference type="InterPro" id="IPR036421">
    <property type="entry name" value="Fe_dep_repressor_sf"/>
</dbReference>
<dbReference type="InterPro" id="IPR036390">
    <property type="entry name" value="WH_DNA-bd_sf"/>
</dbReference>
<dbReference type="RefSeq" id="WP_109967949.1">
    <property type="nucleotide sequence ID" value="NZ_CP176093.1"/>
</dbReference>
<dbReference type="InterPro" id="IPR022687">
    <property type="entry name" value="HTH_DTXR"/>
</dbReference>
<dbReference type="GO" id="GO:0046914">
    <property type="term" value="F:transition metal ion binding"/>
    <property type="evidence" value="ECO:0007669"/>
    <property type="project" value="InterPro"/>
</dbReference>
<evidence type="ECO:0000256" key="3">
    <source>
        <dbReference type="ARBA" id="ARBA00023125"/>
    </source>
</evidence>
<feature type="domain" description="HTH dtxR-type" evidence="5">
    <location>
        <begin position="9"/>
        <end position="67"/>
    </location>
</feature>
<dbReference type="GO" id="GO:0003677">
    <property type="term" value="F:DNA binding"/>
    <property type="evidence" value="ECO:0007669"/>
    <property type="project" value="UniProtKB-KW"/>
</dbReference>
<dbReference type="GeneID" id="97550016"/>
<name>A0A2V2N972_9EURY</name>
<keyword evidence="3" id="KW-0238">DNA-binding</keyword>
<keyword evidence="2" id="KW-0805">Transcription regulation</keyword>
<keyword evidence="7" id="KW-1185">Reference proteome</keyword>
<dbReference type="EMBL" id="QGMY01000004">
    <property type="protein sequence ID" value="PWR73048.1"/>
    <property type="molecule type" value="Genomic_DNA"/>
</dbReference>
<gene>
    <name evidence="6" type="ORF">DK846_05555</name>
</gene>
<dbReference type="PANTHER" id="PTHR33238">
    <property type="entry name" value="IRON (METAL) DEPENDENT REPRESSOR, DTXR FAMILY"/>
    <property type="match status" value="1"/>
</dbReference>
<dbReference type="GO" id="GO:0046983">
    <property type="term" value="F:protein dimerization activity"/>
    <property type="evidence" value="ECO:0007669"/>
    <property type="project" value="InterPro"/>
</dbReference>
<proteinExistence type="inferred from homology"/>
<dbReference type="Pfam" id="PF02742">
    <property type="entry name" value="Fe_dep_repr_C"/>
    <property type="match status" value="1"/>
</dbReference>
<protein>
    <submittedName>
        <fullName evidence="6">Metal-dependent transcriptional regulator</fullName>
    </submittedName>
</protein>
<evidence type="ECO:0000256" key="1">
    <source>
        <dbReference type="ARBA" id="ARBA00007871"/>
    </source>
</evidence>
<reference evidence="6 7" key="1">
    <citation type="submission" date="2018-05" db="EMBL/GenBank/DDBJ databases">
        <title>Draft genome of Methanospirillum lacunae Ki8-1.</title>
        <authorList>
            <person name="Dueholm M.S."/>
            <person name="Nielsen P.H."/>
            <person name="Bakmann L.F."/>
            <person name="Otzen D.E."/>
        </authorList>
    </citation>
    <scope>NUCLEOTIDE SEQUENCE [LARGE SCALE GENOMIC DNA]</scope>
    <source>
        <strain evidence="6 7">Ki8-1</strain>
    </source>
</reference>
<comment type="similarity">
    <text evidence="1">Belongs to the DtxR/MntR family.</text>
</comment>
<dbReference type="SMART" id="SM00529">
    <property type="entry name" value="HTH_DTXR"/>
    <property type="match status" value="1"/>
</dbReference>
<dbReference type="AlphaFoldDB" id="A0A2V2N972"/>
<dbReference type="Proteomes" id="UP000245657">
    <property type="component" value="Unassembled WGS sequence"/>
</dbReference>
<evidence type="ECO:0000313" key="7">
    <source>
        <dbReference type="Proteomes" id="UP000245657"/>
    </source>
</evidence>
<dbReference type="Gene3D" id="1.10.10.10">
    <property type="entry name" value="Winged helix-like DNA-binding domain superfamily/Winged helix DNA-binding domain"/>
    <property type="match status" value="1"/>
</dbReference>
<dbReference type="PANTHER" id="PTHR33238:SF7">
    <property type="entry name" value="IRON-DEPENDENT TRANSCRIPTIONAL REGULATOR"/>
    <property type="match status" value="1"/>
</dbReference>
<dbReference type="InterPro" id="IPR050536">
    <property type="entry name" value="DtxR_MntR_Metal-Reg"/>
</dbReference>
<dbReference type="PROSITE" id="PS50944">
    <property type="entry name" value="HTH_DTXR"/>
    <property type="match status" value="1"/>
</dbReference>
<dbReference type="OrthoDB" id="24735at2157"/>
<comment type="caution">
    <text evidence="6">The sequence shown here is derived from an EMBL/GenBank/DDBJ whole genome shotgun (WGS) entry which is preliminary data.</text>
</comment>
<evidence type="ECO:0000313" key="6">
    <source>
        <dbReference type="EMBL" id="PWR73048.1"/>
    </source>
</evidence>
<evidence type="ECO:0000256" key="4">
    <source>
        <dbReference type="ARBA" id="ARBA00023163"/>
    </source>
</evidence>
<dbReference type="Pfam" id="PF01325">
    <property type="entry name" value="Fe_dep_repress"/>
    <property type="match status" value="1"/>
</dbReference>
<dbReference type="SUPFAM" id="SSF46785">
    <property type="entry name" value="Winged helix' DNA-binding domain"/>
    <property type="match status" value="1"/>
</dbReference>
<accession>A0A2V2N972</accession>
<keyword evidence="4" id="KW-0804">Transcription</keyword>
<evidence type="ECO:0000256" key="2">
    <source>
        <dbReference type="ARBA" id="ARBA00023015"/>
    </source>
</evidence>
<dbReference type="InterPro" id="IPR001367">
    <property type="entry name" value="Fe_dep_repressor"/>
</dbReference>
<dbReference type="InterPro" id="IPR036388">
    <property type="entry name" value="WH-like_DNA-bd_sf"/>
</dbReference>
<dbReference type="GO" id="GO:0003700">
    <property type="term" value="F:DNA-binding transcription factor activity"/>
    <property type="evidence" value="ECO:0007669"/>
    <property type="project" value="InterPro"/>
</dbReference>
<dbReference type="InterPro" id="IPR022689">
    <property type="entry name" value="Iron_dep_repressor"/>
</dbReference>
<organism evidence="6 7">
    <name type="scientific">Methanospirillum lacunae</name>
    <dbReference type="NCBI Taxonomy" id="668570"/>
    <lineage>
        <taxon>Archaea</taxon>
        <taxon>Methanobacteriati</taxon>
        <taxon>Methanobacteriota</taxon>
        <taxon>Stenosarchaea group</taxon>
        <taxon>Methanomicrobia</taxon>
        <taxon>Methanomicrobiales</taxon>
        <taxon>Methanospirillaceae</taxon>
        <taxon>Methanospirillum</taxon>
    </lineage>
</organism>
<dbReference type="SUPFAM" id="SSF47979">
    <property type="entry name" value="Iron-dependent repressor protein, dimerization domain"/>
    <property type="match status" value="1"/>
</dbReference>